<dbReference type="Pfam" id="PF01026">
    <property type="entry name" value="TatD_DNase"/>
    <property type="match status" value="1"/>
</dbReference>
<dbReference type="Gene3D" id="3.20.20.140">
    <property type="entry name" value="Metal-dependent hydrolases"/>
    <property type="match status" value="1"/>
</dbReference>
<dbReference type="PIRSF" id="PIRSF005902">
    <property type="entry name" value="DNase_TatD"/>
    <property type="match status" value="1"/>
</dbReference>
<evidence type="ECO:0000256" key="9">
    <source>
        <dbReference type="SAM" id="MobiDB-lite"/>
    </source>
</evidence>
<keyword evidence="11" id="KW-1185">Reference proteome</keyword>
<evidence type="ECO:0000256" key="5">
    <source>
        <dbReference type="ARBA" id="ARBA00022801"/>
    </source>
</evidence>
<keyword evidence="7" id="KW-0460">Magnesium</keyword>
<dbReference type="InterPro" id="IPR050891">
    <property type="entry name" value="TatD-type_Hydrolase"/>
</dbReference>
<feature type="binding site" evidence="8">
    <location>
        <position position="260"/>
    </location>
    <ligand>
        <name>a divalent metal cation</name>
        <dbReference type="ChEBI" id="CHEBI:60240"/>
        <label>1</label>
    </ligand>
</feature>
<dbReference type="GO" id="GO:0005829">
    <property type="term" value="C:cytosol"/>
    <property type="evidence" value="ECO:0007669"/>
    <property type="project" value="TreeGrafter"/>
</dbReference>
<comment type="caution">
    <text evidence="10">The sequence shown here is derived from an EMBL/GenBank/DDBJ whole genome shotgun (WGS) entry which is preliminary data.</text>
</comment>
<keyword evidence="6" id="KW-0269">Exonuclease</keyword>
<dbReference type="InterPro" id="IPR018228">
    <property type="entry name" value="DNase_TatD-rel_CS"/>
</dbReference>
<comment type="similarity">
    <text evidence="1">Belongs to the metallo-dependent hydrolases superfamily. TatD-type hydrolase family.</text>
</comment>
<dbReference type="AlphaFoldDB" id="A0A9D4YWD7"/>
<dbReference type="CDD" id="cd01310">
    <property type="entry name" value="TatD_DNAse"/>
    <property type="match status" value="1"/>
</dbReference>
<keyword evidence="4 8" id="KW-0479">Metal-binding</keyword>
<feature type="region of interest" description="Disordered" evidence="9">
    <location>
        <begin position="16"/>
        <end position="35"/>
    </location>
</feature>
<accession>A0A9D4YWD7</accession>
<dbReference type="InterPro" id="IPR032466">
    <property type="entry name" value="Metal_Hydrolase"/>
</dbReference>
<keyword evidence="3" id="KW-0540">Nuclease</keyword>
<evidence type="ECO:0000256" key="8">
    <source>
        <dbReference type="PIRSR" id="PIRSR005902-1"/>
    </source>
</evidence>
<evidence type="ECO:0000313" key="11">
    <source>
        <dbReference type="Proteomes" id="UP001055712"/>
    </source>
</evidence>
<evidence type="ECO:0000256" key="6">
    <source>
        <dbReference type="ARBA" id="ARBA00022839"/>
    </source>
</evidence>
<dbReference type="FunFam" id="3.20.20.140:FF:000018">
    <property type="entry name" value="3'-5' ssDNA/RNA exonuclease TatD"/>
    <property type="match status" value="1"/>
</dbReference>
<evidence type="ECO:0000313" key="10">
    <source>
        <dbReference type="EMBL" id="KAI3429535.1"/>
    </source>
</evidence>
<dbReference type="PANTHER" id="PTHR10060">
    <property type="entry name" value="TATD FAMILY DEOXYRIBONUCLEASE"/>
    <property type="match status" value="1"/>
</dbReference>
<feature type="binding site" evidence="8">
    <location>
        <position position="146"/>
    </location>
    <ligand>
        <name>a divalent metal cation</name>
        <dbReference type="ChEBI" id="CHEBI:60240"/>
        <label>1</label>
    </ligand>
</feature>
<name>A0A9D4YWD7_CHLVU</name>
<feature type="compositionally biased region" description="Polar residues" evidence="9">
    <location>
        <begin position="25"/>
        <end position="35"/>
    </location>
</feature>
<evidence type="ECO:0000256" key="4">
    <source>
        <dbReference type="ARBA" id="ARBA00022723"/>
    </source>
</evidence>
<reference evidence="10" key="2">
    <citation type="submission" date="2020-11" db="EMBL/GenBank/DDBJ databases">
        <authorList>
            <person name="Cecchin M."/>
            <person name="Marcolungo L."/>
            <person name="Rossato M."/>
            <person name="Girolomoni L."/>
            <person name="Cosentino E."/>
            <person name="Cuine S."/>
            <person name="Li-Beisson Y."/>
            <person name="Delledonne M."/>
            <person name="Ballottari M."/>
        </authorList>
    </citation>
    <scope>NUCLEOTIDE SEQUENCE</scope>
    <source>
        <strain evidence="10">211/11P</strain>
        <tissue evidence="10">Whole cell</tissue>
    </source>
</reference>
<dbReference type="OrthoDB" id="6079689at2759"/>
<keyword evidence="2" id="KW-0963">Cytoplasm</keyword>
<feature type="binding site" evidence="8">
    <location>
        <position position="182"/>
    </location>
    <ligand>
        <name>a divalent metal cation</name>
        <dbReference type="ChEBI" id="CHEBI:60240"/>
        <label>2</label>
    </ligand>
</feature>
<gene>
    <name evidence="10" type="ORF">D9Q98_005623</name>
</gene>
<dbReference type="PROSITE" id="PS01091">
    <property type="entry name" value="TATD_3"/>
    <property type="match status" value="1"/>
</dbReference>
<dbReference type="SUPFAM" id="SSF51556">
    <property type="entry name" value="Metallo-dependent hydrolases"/>
    <property type="match status" value="1"/>
</dbReference>
<dbReference type="InterPro" id="IPR001130">
    <property type="entry name" value="TatD-like"/>
</dbReference>
<dbReference type="GO" id="GO:0008310">
    <property type="term" value="F:single-stranded DNA 3'-5' DNA exonuclease activity"/>
    <property type="evidence" value="ECO:0007669"/>
    <property type="project" value="TreeGrafter"/>
</dbReference>
<evidence type="ECO:0000256" key="7">
    <source>
        <dbReference type="ARBA" id="ARBA00022842"/>
    </source>
</evidence>
<protein>
    <submittedName>
        <fullName evidence="10">Uncharacterized protein</fullName>
    </submittedName>
</protein>
<keyword evidence="5" id="KW-0378">Hydrolase</keyword>
<proteinExistence type="inferred from homology"/>
<dbReference type="PANTHER" id="PTHR10060:SF15">
    <property type="entry name" value="DEOXYRIBONUCLEASE TATDN1"/>
    <property type="match status" value="1"/>
</dbReference>
<sequence>MAPAAAAERGNVVATDAAVAPQRKPSASVQQARTRPTQGELVERCLMPSATTIDIGANLVDSSFDKDRSAVLERAAQAGVEACIVTGTCERTAKAAAELCGSQIGRQHGLWFTAGVHPHHAKDCTEHTLTMLRELASHPRCVAIGECGLDFNRNFSPPEAQERWFAAQVQLAEELQLPLFMHCRDAGQRFAAILSEQRRTVPGVVHCFTGSKEELEACLEQGLSIGITGWVCDDRPERGGAELAALLPLIPGDRLMIETDCPYLTPRSITPSKARPQRNEPALLPHVLRAVAAARGESPEETARLTTENARRFFKLPAAALT</sequence>
<evidence type="ECO:0000256" key="2">
    <source>
        <dbReference type="ARBA" id="ARBA00022490"/>
    </source>
</evidence>
<dbReference type="Proteomes" id="UP001055712">
    <property type="component" value="Unassembled WGS sequence"/>
</dbReference>
<evidence type="ECO:0000256" key="3">
    <source>
        <dbReference type="ARBA" id="ARBA00022722"/>
    </source>
</evidence>
<reference evidence="10" key="1">
    <citation type="journal article" date="2019" name="Plant J.">
        <title>Chlorella vulgaris genome assembly and annotation reveals the molecular basis for metabolic acclimation to high light conditions.</title>
        <authorList>
            <person name="Cecchin M."/>
            <person name="Marcolungo L."/>
            <person name="Rossato M."/>
            <person name="Girolomoni L."/>
            <person name="Cosentino E."/>
            <person name="Cuine S."/>
            <person name="Li-Beisson Y."/>
            <person name="Delledonne M."/>
            <person name="Ballottari M."/>
        </authorList>
    </citation>
    <scope>NUCLEOTIDE SEQUENCE</scope>
    <source>
        <strain evidence="10">211/11P</strain>
    </source>
</reference>
<dbReference type="GO" id="GO:0046872">
    <property type="term" value="F:metal ion binding"/>
    <property type="evidence" value="ECO:0007669"/>
    <property type="project" value="UniProtKB-KW"/>
</dbReference>
<evidence type="ECO:0000256" key="1">
    <source>
        <dbReference type="ARBA" id="ARBA00009275"/>
    </source>
</evidence>
<organism evidence="10 11">
    <name type="scientific">Chlorella vulgaris</name>
    <name type="common">Green alga</name>
    <dbReference type="NCBI Taxonomy" id="3077"/>
    <lineage>
        <taxon>Eukaryota</taxon>
        <taxon>Viridiplantae</taxon>
        <taxon>Chlorophyta</taxon>
        <taxon>core chlorophytes</taxon>
        <taxon>Trebouxiophyceae</taxon>
        <taxon>Chlorellales</taxon>
        <taxon>Chlorellaceae</taxon>
        <taxon>Chlorella clade</taxon>
        <taxon>Chlorella</taxon>
    </lineage>
</organism>
<feature type="binding site" evidence="8">
    <location>
        <position position="206"/>
    </location>
    <ligand>
        <name>a divalent metal cation</name>
        <dbReference type="ChEBI" id="CHEBI:60240"/>
        <label>2</label>
    </ligand>
</feature>
<dbReference type="EMBL" id="SIDB01000008">
    <property type="protein sequence ID" value="KAI3429535.1"/>
    <property type="molecule type" value="Genomic_DNA"/>
</dbReference>